<keyword evidence="3" id="KW-1185">Reference proteome</keyword>
<proteinExistence type="predicted"/>
<gene>
    <name evidence="2" type="ORF">HG543_14985</name>
</gene>
<comment type="caution">
    <text evidence="2">The sequence shown here is derived from an EMBL/GenBank/DDBJ whole genome shotgun (WGS) entry which is preliminary data.</text>
</comment>
<evidence type="ECO:0000256" key="1">
    <source>
        <dbReference type="SAM" id="MobiDB-lite"/>
    </source>
</evidence>
<dbReference type="Proteomes" id="UP000518300">
    <property type="component" value="Unassembled WGS sequence"/>
</dbReference>
<dbReference type="InterPro" id="IPR013783">
    <property type="entry name" value="Ig-like_fold"/>
</dbReference>
<evidence type="ECO:0000313" key="2">
    <source>
        <dbReference type="EMBL" id="NMO16146.1"/>
    </source>
</evidence>
<evidence type="ECO:0000313" key="3">
    <source>
        <dbReference type="Proteomes" id="UP000518300"/>
    </source>
</evidence>
<sequence>MFRGHRNPTLVALLVLGGAAAGVDNVALAQHRTGLDLATENVSATCEGTTLRLTATTQNLGATGISASRTGIYAGDPAEGGVLLGSVEVPWLYGREPYPFERTFTVPEGTRDIFVIADDDRFFPEDDELNNVGSFTFAVPCSTNQEPVAVCEDVTVVADAACQAPASIDAGSRDPDGQPGPFTAVQSPQGPFTVGSTPVHLTVSDGASSSTCSATVTVVDATAPTPGASRGRVLAPSAISGHVVIPLSECALPATDNCGGTLDLGEAGTILRVTSDEPNDALSLLRVVTCEDIELSADRKSARVRAEAALLGNGRVYTFTYSVSDASGNASIGTCRVSVPALLGNPAVDSGPAYCRGTDCPASTGPGLLCAL</sequence>
<name>A0A848LCD7_9BACT</name>
<dbReference type="RefSeq" id="WP_169345437.1">
    <property type="nucleotide sequence ID" value="NZ_JABBJJ010000057.1"/>
</dbReference>
<organism evidence="2 3">
    <name type="scientific">Pyxidicoccus fallax</name>
    <dbReference type="NCBI Taxonomy" id="394095"/>
    <lineage>
        <taxon>Bacteria</taxon>
        <taxon>Pseudomonadati</taxon>
        <taxon>Myxococcota</taxon>
        <taxon>Myxococcia</taxon>
        <taxon>Myxococcales</taxon>
        <taxon>Cystobacterineae</taxon>
        <taxon>Myxococcaceae</taxon>
        <taxon>Pyxidicoccus</taxon>
    </lineage>
</organism>
<accession>A0A848LCD7</accession>
<feature type="region of interest" description="Disordered" evidence="1">
    <location>
        <begin position="167"/>
        <end position="191"/>
    </location>
</feature>
<dbReference type="EMBL" id="JABBJJ010000057">
    <property type="protein sequence ID" value="NMO16146.1"/>
    <property type="molecule type" value="Genomic_DNA"/>
</dbReference>
<dbReference type="Gene3D" id="2.60.40.10">
    <property type="entry name" value="Immunoglobulins"/>
    <property type="match status" value="1"/>
</dbReference>
<reference evidence="2 3" key="1">
    <citation type="submission" date="2020-04" db="EMBL/GenBank/DDBJ databases">
        <title>Draft genome of Pyxidicoccus fallax type strain.</title>
        <authorList>
            <person name="Whitworth D.E."/>
        </authorList>
    </citation>
    <scope>NUCLEOTIDE SEQUENCE [LARGE SCALE GENOMIC DNA]</scope>
    <source>
        <strain evidence="2 3">DSM 14698</strain>
    </source>
</reference>
<dbReference type="AlphaFoldDB" id="A0A848LCD7"/>
<evidence type="ECO:0008006" key="4">
    <source>
        <dbReference type="Google" id="ProtNLM"/>
    </source>
</evidence>
<protein>
    <recommendedName>
        <fullName evidence="4">HYR domain-containing protein</fullName>
    </recommendedName>
</protein>